<dbReference type="OrthoDB" id="1897584at2759"/>
<feature type="region of interest" description="Disordered" evidence="2">
    <location>
        <begin position="1"/>
        <end position="24"/>
    </location>
</feature>
<evidence type="ECO:0000313" key="6">
    <source>
        <dbReference type="RefSeq" id="XP_021294384.1"/>
    </source>
</evidence>
<reference evidence="5 6" key="1">
    <citation type="submission" date="2025-04" db="UniProtKB">
        <authorList>
            <consortium name="RefSeq"/>
        </authorList>
    </citation>
    <scope>IDENTIFICATION</scope>
    <source>
        <tissue evidence="5 6">Leaf</tissue>
    </source>
</reference>
<dbReference type="Pfam" id="PF20435">
    <property type="entry name" value="ASY3-like"/>
    <property type="match status" value="1"/>
</dbReference>
<dbReference type="PANTHER" id="PTHR35295">
    <property type="entry name" value="DNA LIGASE-LIKE PROTEIN"/>
    <property type="match status" value="1"/>
</dbReference>
<feature type="coiled-coil region" evidence="1">
    <location>
        <begin position="98"/>
        <end position="151"/>
    </location>
</feature>
<evidence type="ECO:0000259" key="3">
    <source>
        <dbReference type="Pfam" id="PF20435"/>
    </source>
</evidence>
<dbReference type="Proteomes" id="UP000504621">
    <property type="component" value="Unplaced"/>
</dbReference>
<proteinExistence type="predicted"/>
<protein>
    <submittedName>
        <fullName evidence="5 6">Uncharacterized protein LOC110424187</fullName>
    </submittedName>
</protein>
<feature type="compositionally biased region" description="Polar residues" evidence="2">
    <location>
        <begin position="12"/>
        <end position="21"/>
    </location>
</feature>
<evidence type="ECO:0000313" key="4">
    <source>
        <dbReference type="Proteomes" id="UP000504621"/>
    </source>
</evidence>
<keyword evidence="4" id="KW-1185">Reference proteome</keyword>
<gene>
    <name evidence="5 6" type="primary">LOC110424187</name>
</gene>
<keyword evidence="1" id="KW-0175">Coiled coil</keyword>
<dbReference type="RefSeq" id="XP_021294383.1">
    <property type="nucleotide sequence ID" value="XM_021438708.1"/>
</dbReference>
<evidence type="ECO:0000313" key="5">
    <source>
        <dbReference type="RefSeq" id="XP_021294383.1"/>
    </source>
</evidence>
<organism evidence="4 5">
    <name type="scientific">Herrania umbratica</name>
    <dbReference type="NCBI Taxonomy" id="108875"/>
    <lineage>
        <taxon>Eukaryota</taxon>
        <taxon>Viridiplantae</taxon>
        <taxon>Streptophyta</taxon>
        <taxon>Embryophyta</taxon>
        <taxon>Tracheophyta</taxon>
        <taxon>Spermatophyta</taxon>
        <taxon>Magnoliopsida</taxon>
        <taxon>eudicotyledons</taxon>
        <taxon>Gunneridae</taxon>
        <taxon>Pentapetalae</taxon>
        <taxon>rosids</taxon>
        <taxon>malvids</taxon>
        <taxon>Malvales</taxon>
        <taxon>Malvaceae</taxon>
        <taxon>Byttnerioideae</taxon>
        <taxon>Herrania</taxon>
    </lineage>
</organism>
<feature type="domain" description="Meiosis-specific protein ASY3-like coiled-coil" evidence="3">
    <location>
        <begin position="86"/>
        <end position="222"/>
    </location>
</feature>
<feature type="coiled-coil region" evidence="1">
    <location>
        <begin position="182"/>
        <end position="216"/>
    </location>
</feature>
<dbReference type="AlphaFoldDB" id="A0A6J1B5B2"/>
<name>A0A6J1B5B2_9ROSI</name>
<accession>A0A6J1B5B2</accession>
<dbReference type="GeneID" id="110424187"/>
<dbReference type="InterPro" id="IPR046845">
    <property type="entry name" value="ASY3-like_CC"/>
</dbReference>
<feature type="region of interest" description="Disordered" evidence="2">
    <location>
        <begin position="58"/>
        <end position="80"/>
    </location>
</feature>
<sequence>MSAQQERHCQFPNGQTSSFSRSQRDEKLVLSGIKNLTLPTSILNFKFLQRGKKIETMSTTKARTKKRGSESSLVKSDPKTRLVDDFDPDLSSDLKGIMSALQQIKEKAQKDGQKKNEETISSVAAEIRSKLDELKSKFEKERQTFAKALSKSSKECENCLKNETAKFQEVYEKFCKEKAAHLQALKDTISRFEEDKERLFVRYEQLRKKEKNLISEQEKFCADKIAQLEESLKKKKQDDRTFSILRKTLGSFLDNGSDEDFPPED</sequence>
<dbReference type="PANTHER" id="PTHR35295:SF1">
    <property type="entry name" value="DNA LIGASE-LIKE PROTEIN"/>
    <property type="match status" value="1"/>
</dbReference>
<evidence type="ECO:0000256" key="1">
    <source>
        <dbReference type="SAM" id="Coils"/>
    </source>
</evidence>
<dbReference type="RefSeq" id="XP_021294384.1">
    <property type="nucleotide sequence ID" value="XM_021438709.1"/>
</dbReference>
<evidence type="ECO:0000256" key="2">
    <source>
        <dbReference type="SAM" id="MobiDB-lite"/>
    </source>
</evidence>